<dbReference type="Proteomes" id="UP000054248">
    <property type="component" value="Unassembled WGS sequence"/>
</dbReference>
<reference evidence="2" key="2">
    <citation type="submission" date="2015-01" db="EMBL/GenBank/DDBJ databases">
        <title>Evolutionary Origins and Diversification of the Mycorrhizal Mutualists.</title>
        <authorList>
            <consortium name="DOE Joint Genome Institute"/>
            <consortium name="Mycorrhizal Genomics Consortium"/>
            <person name="Kohler A."/>
            <person name="Kuo A."/>
            <person name="Nagy L.G."/>
            <person name="Floudas D."/>
            <person name="Copeland A."/>
            <person name="Barry K.W."/>
            <person name="Cichocki N."/>
            <person name="Veneault-Fourrey C."/>
            <person name="LaButti K."/>
            <person name="Lindquist E.A."/>
            <person name="Lipzen A."/>
            <person name="Lundell T."/>
            <person name="Morin E."/>
            <person name="Murat C."/>
            <person name="Riley R."/>
            <person name="Ohm R."/>
            <person name="Sun H."/>
            <person name="Tunlid A."/>
            <person name="Henrissat B."/>
            <person name="Grigoriev I.V."/>
            <person name="Hibbett D.S."/>
            <person name="Martin F."/>
        </authorList>
    </citation>
    <scope>NUCLEOTIDE SEQUENCE [LARGE SCALE GENOMIC DNA]</scope>
    <source>
        <strain evidence="2">MUT 4182</strain>
    </source>
</reference>
<dbReference type="AlphaFoldDB" id="A0A0C3L741"/>
<keyword evidence="2" id="KW-1185">Reference proteome</keyword>
<name>A0A0C3L741_9AGAM</name>
<evidence type="ECO:0000313" key="2">
    <source>
        <dbReference type="Proteomes" id="UP000054248"/>
    </source>
</evidence>
<proteinExistence type="predicted"/>
<gene>
    <name evidence="1" type="ORF">M407DRAFT_21266</name>
</gene>
<evidence type="ECO:0000313" key="1">
    <source>
        <dbReference type="EMBL" id="KIO29683.1"/>
    </source>
</evidence>
<dbReference type="EMBL" id="KN822980">
    <property type="protein sequence ID" value="KIO29683.1"/>
    <property type="molecule type" value="Genomic_DNA"/>
</dbReference>
<protein>
    <recommendedName>
        <fullName evidence="3">Reverse transcriptase domain-containing protein</fullName>
    </recommendedName>
</protein>
<organism evidence="1 2">
    <name type="scientific">Tulasnella calospora MUT 4182</name>
    <dbReference type="NCBI Taxonomy" id="1051891"/>
    <lineage>
        <taxon>Eukaryota</taxon>
        <taxon>Fungi</taxon>
        <taxon>Dikarya</taxon>
        <taxon>Basidiomycota</taxon>
        <taxon>Agaricomycotina</taxon>
        <taxon>Agaricomycetes</taxon>
        <taxon>Cantharellales</taxon>
        <taxon>Tulasnellaceae</taxon>
        <taxon>Tulasnella</taxon>
    </lineage>
</organism>
<reference evidence="1 2" key="1">
    <citation type="submission" date="2014-04" db="EMBL/GenBank/DDBJ databases">
        <authorList>
            <consortium name="DOE Joint Genome Institute"/>
            <person name="Kuo A."/>
            <person name="Girlanda M."/>
            <person name="Perotto S."/>
            <person name="Kohler A."/>
            <person name="Nagy L.G."/>
            <person name="Floudas D."/>
            <person name="Copeland A."/>
            <person name="Barry K.W."/>
            <person name="Cichocki N."/>
            <person name="Veneault-Fourrey C."/>
            <person name="LaButti K."/>
            <person name="Lindquist E.A."/>
            <person name="Lipzen A."/>
            <person name="Lundell T."/>
            <person name="Morin E."/>
            <person name="Murat C."/>
            <person name="Sun H."/>
            <person name="Tunlid A."/>
            <person name="Henrissat B."/>
            <person name="Grigoriev I.V."/>
            <person name="Hibbett D.S."/>
            <person name="Martin F."/>
            <person name="Nordberg H.P."/>
            <person name="Cantor M.N."/>
            <person name="Hua S.X."/>
        </authorList>
    </citation>
    <scope>NUCLEOTIDE SEQUENCE [LARGE SCALE GENOMIC DNA]</scope>
    <source>
        <strain evidence="1 2">MUT 4182</strain>
    </source>
</reference>
<evidence type="ECO:0008006" key="3">
    <source>
        <dbReference type="Google" id="ProtNLM"/>
    </source>
</evidence>
<sequence>MVSTTGLYTWGEENIKVIVPVFIDDLTLVSKSKAKIQEVKNALAKVFKYAT</sequence>
<dbReference type="HOGENOM" id="CLU_3108175_0_0_1"/>
<dbReference type="OrthoDB" id="3344688at2759"/>
<accession>A0A0C3L741</accession>